<feature type="chain" id="PRO_5004914238" evidence="1">
    <location>
        <begin position="20"/>
        <end position="261"/>
    </location>
</feature>
<dbReference type="AlphaFoldDB" id="W8VXG3"/>
<feature type="signal peptide" evidence="1">
    <location>
        <begin position="1"/>
        <end position="19"/>
    </location>
</feature>
<organism evidence="3 4">
    <name type="scientific">Nonlabens marinus S1-08</name>
    <dbReference type="NCBI Taxonomy" id="1454201"/>
    <lineage>
        <taxon>Bacteria</taxon>
        <taxon>Pseudomonadati</taxon>
        <taxon>Bacteroidota</taxon>
        <taxon>Flavobacteriia</taxon>
        <taxon>Flavobacteriales</taxon>
        <taxon>Flavobacteriaceae</taxon>
        <taxon>Nonlabens</taxon>
    </lineage>
</organism>
<keyword evidence="4" id="KW-1185">Reference proteome</keyword>
<dbReference type="GO" id="GO:0016787">
    <property type="term" value="F:hydrolase activity"/>
    <property type="evidence" value="ECO:0007669"/>
    <property type="project" value="InterPro"/>
</dbReference>
<dbReference type="Gene3D" id="3.90.780.10">
    <property type="entry name" value="5'-Nucleotidase, C-terminal domain"/>
    <property type="match status" value="1"/>
</dbReference>
<dbReference type="PRINTS" id="PR01607">
    <property type="entry name" value="APYRASEFAMLY"/>
</dbReference>
<protein>
    <submittedName>
        <fullName evidence="3">5'-nucleotidase</fullName>
    </submittedName>
</protein>
<proteinExistence type="predicted"/>
<accession>W8VXG3</accession>
<dbReference type="OrthoDB" id="4762412at2"/>
<dbReference type="Proteomes" id="UP000031760">
    <property type="component" value="Chromosome"/>
</dbReference>
<sequence>MKISMTVTCRKGLMVFAFAKAIFLTTSCKTETYTAKKLTASQTQIDSTINAVDEIENYIAPYKKSLDLQMDTPLSYNPAAMYKNDTPLNTRIGNMMAAIARMQGEPVYTSRTGNDVDVVLLNHGGIRAGIPQGDVTLRTAYEVMPFENEIVVAELAPAEMKELVNYLAAKKLAHPFDGLQIELQDDAIKSVTLNGSPLTYDRNYFVMTNDYLLSGGDNMDFFTRAISSTRIDYKVRNAMIDYFKKTDTLGFDVDNRFTKKD</sequence>
<dbReference type="EMBL" id="AP014548">
    <property type="protein sequence ID" value="BAO55877.1"/>
    <property type="molecule type" value="Genomic_DNA"/>
</dbReference>
<dbReference type="RefSeq" id="WP_052476869.1">
    <property type="nucleotide sequence ID" value="NZ_AP014548.1"/>
</dbReference>
<dbReference type="InterPro" id="IPR008334">
    <property type="entry name" value="5'-Nucleotdase_C"/>
</dbReference>
<dbReference type="HOGENOM" id="CLU_094493_1_0_10"/>
<dbReference type="PANTHER" id="PTHR11575:SF24">
    <property type="entry name" value="5'-NUCLEOTIDASE"/>
    <property type="match status" value="1"/>
</dbReference>
<dbReference type="GO" id="GO:0009166">
    <property type="term" value="P:nucleotide catabolic process"/>
    <property type="evidence" value="ECO:0007669"/>
    <property type="project" value="InterPro"/>
</dbReference>
<dbReference type="InterPro" id="IPR036907">
    <property type="entry name" value="5'-Nucleotdase_C_sf"/>
</dbReference>
<feature type="domain" description="5'-Nucleotidase C-terminal" evidence="2">
    <location>
        <begin position="89"/>
        <end position="223"/>
    </location>
</feature>
<dbReference type="InterPro" id="IPR006179">
    <property type="entry name" value="5_nucleotidase/apyrase"/>
</dbReference>
<evidence type="ECO:0000313" key="3">
    <source>
        <dbReference type="EMBL" id="BAO55877.1"/>
    </source>
</evidence>
<keyword evidence="1" id="KW-0732">Signal</keyword>
<gene>
    <name evidence="3" type="ORF">NMS_1868</name>
</gene>
<evidence type="ECO:0000259" key="2">
    <source>
        <dbReference type="Pfam" id="PF02872"/>
    </source>
</evidence>
<dbReference type="KEGG" id="nmf:NMS_1868"/>
<evidence type="ECO:0000313" key="4">
    <source>
        <dbReference type="Proteomes" id="UP000031760"/>
    </source>
</evidence>
<dbReference type="PANTHER" id="PTHR11575">
    <property type="entry name" value="5'-NUCLEOTIDASE-RELATED"/>
    <property type="match status" value="1"/>
</dbReference>
<reference evidence="3 4" key="1">
    <citation type="journal article" date="2014" name="Proc. Natl. Acad. Sci. U.S.A.">
        <title>Functional characterization of flavobacteria rhodopsins reveals a unique class of light-driven chloride pump in bacteria.</title>
        <authorList>
            <person name="Yoshizawa S."/>
            <person name="Kumagai Y."/>
            <person name="Kim H."/>
            <person name="Ogura Y."/>
            <person name="Hayashi T."/>
            <person name="Iwasaki W."/>
            <person name="DeLong E.F."/>
            <person name="Kogure K."/>
        </authorList>
    </citation>
    <scope>NUCLEOTIDE SEQUENCE [LARGE SCALE GENOMIC DNA]</scope>
    <source>
        <strain evidence="3 4">S1-08</strain>
    </source>
</reference>
<name>W8VXG3_9FLAO</name>
<dbReference type="STRING" id="1454201.NMS_1868"/>
<dbReference type="GO" id="GO:0030288">
    <property type="term" value="C:outer membrane-bounded periplasmic space"/>
    <property type="evidence" value="ECO:0007669"/>
    <property type="project" value="TreeGrafter"/>
</dbReference>
<dbReference type="Pfam" id="PF02872">
    <property type="entry name" value="5_nucleotid_C"/>
    <property type="match status" value="1"/>
</dbReference>
<evidence type="ECO:0000256" key="1">
    <source>
        <dbReference type="SAM" id="SignalP"/>
    </source>
</evidence>
<dbReference type="SUPFAM" id="SSF55816">
    <property type="entry name" value="5'-nucleotidase (syn. UDP-sugar hydrolase), C-terminal domain"/>
    <property type="match status" value="1"/>
</dbReference>